<feature type="region of interest" description="Disordered" evidence="1">
    <location>
        <begin position="1369"/>
        <end position="1442"/>
    </location>
</feature>
<evidence type="ECO:0000313" key="6">
    <source>
        <dbReference type="Proteomes" id="UP001152797"/>
    </source>
</evidence>
<dbReference type="EMBL" id="CAMXCT010004654">
    <property type="protein sequence ID" value="CAI4009828.1"/>
    <property type="molecule type" value="Genomic_DNA"/>
</dbReference>
<dbReference type="InterPro" id="IPR012337">
    <property type="entry name" value="RNaseH-like_sf"/>
</dbReference>
<feature type="compositionally biased region" description="Basic and acidic residues" evidence="1">
    <location>
        <begin position="1418"/>
        <end position="1438"/>
    </location>
</feature>
<keyword evidence="2" id="KW-0812">Transmembrane</keyword>
<protein>
    <submittedName>
        <fullName evidence="5">Gypsy retrotransposon integrase-like protein 1</fullName>
    </submittedName>
</protein>
<feature type="region of interest" description="Disordered" evidence="1">
    <location>
        <begin position="1749"/>
        <end position="1768"/>
    </location>
</feature>
<dbReference type="GO" id="GO:0003676">
    <property type="term" value="F:nucleic acid binding"/>
    <property type="evidence" value="ECO:0007669"/>
    <property type="project" value="InterPro"/>
</dbReference>
<dbReference type="GO" id="GO:0015074">
    <property type="term" value="P:DNA integration"/>
    <property type="evidence" value="ECO:0007669"/>
    <property type="project" value="InterPro"/>
</dbReference>
<dbReference type="OrthoDB" id="414640at2759"/>
<reference evidence="5 6" key="2">
    <citation type="submission" date="2024-05" db="EMBL/GenBank/DDBJ databases">
        <authorList>
            <person name="Chen Y."/>
            <person name="Shah S."/>
            <person name="Dougan E. K."/>
            <person name="Thang M."/>
            <person name="Chan C."/>
        </authorList>
    </citation>
    <scope>NUCLEOTIDE SEQUENCE [LARGE SCALE GENOMIC DNA]</scope>
</reference>
<feature type="non-terminal residue" evidence="4">
    <location>
        <position position="1"/>
    </location>
</feature>
<dbReference type="InterPro" id="IPR050951">
    <property type="entry name" value="Retrovirus_Pol_polyprotein"/>
</dbReference>
<feature type="compositionally biased region" description="Low complexity" evidence="1">
    <location>
        <begin position="2220"/>
        <end position="2238"/>
    </location>
</feature>
<dbReference type="EMBL" id="CAMXCT030004654">
    <property type="protein sequence ID" value="CAL4797140.1"/>
    <property type="molecule type" value="Genomic_DNA"/>
</dbReference>
<dbReference type="InterPro" id="IPR013103">
    <property type="entry name" value="RVT_2"/>
</dbReference>
<feature type="compositionally biased region" description="Low complexity" evidence="1">
    <location>
        <begin position="1369"/>
        <end position="1385"/>
    </location>
</feature>
<dbReference type="Proteomes" id="UP001152797">
    <property type="component" value="Unassembled WGS sequence"/>
</dbReference>
<keyword evidence="2" id="KW-1133">Transmembrane helix</keyword>
<gene>
    <name evidence="4" type="ORF">C1SCF055_LOCUS35159</name>
</gene>
<dbReference type="PANTHER" id="PTHR37984:SF5">
    <property type="entry name" value="PROTEIN NYNRIN-LIKE"/>
    <property type="match status" value="1"/>
</dbReference>
<feature type="transmembrane region" description="Helical" evidence="2">
    <location>
        <begin position="2831"/>
        <end position="2849"/>
    </location>
</feature>
<feature type="transmembrane region" description="Helical" evidence="2">
    <location>
        <begin position="15"/>
        <end position="33"/>
    </location>
</feature>
<dbReference type="SUPFAM" id="SSF53098">
    <property type="entry name" value="Ribonuclease H-like"/>
    <property type="match status" value="1"/>
</dbReference>
<reference evidence="4" key="1">
    <citation type="submission" date="2022-10" db="EMBL/GenBank/DDBJ databases">
        <authorList>
            <person name="Chen Y."/>
            <person name="Dougan E. K."/>
            <person name="Chan C."/>
            <person name="Rhodes N."/>
            <person name="Thang M."/>
        </authorList>
    </citation>
    <scope>NUCLEOTIDE SEQUENCE</scope>
</reference>
<feature type="region of interest" description="Disordered" evidence="1">
    <location>
        <begin position="2208"/>
        <end position="2245"/>
    </location>
</feature>
<keyword evidence="6" id="KW-1185">Reference proteome</keyword>
<feature type="region of interest" description="Disordered" evidence="1">
    <location>
        <begin position="874"/>
        <end position="894"/>
    </location>
</feature>
<dbReference type="PANTHER" id="PTHR37984">
    <property type="entry name" value="PROTEIN CBG26694"/>
    <property type="match status" value="1"/>
</dbReference>
<dbReference type="Gene3D" id="3.30.420.10">
    <property type="entry name" value="Ribonuclease H-like superfamily/Ribonuclease H"/>
    <property type="match status" value="1"/>
</dbReference>
<evidence type="ECO:0000256" key="1">
    <source>
        <dbReference type="SAM" id="MobiDB-lite"/>
    </source>
</evidence>
<feature type="transmembrane region" description="Helical" evidence="2">
    <location>
        <begin position="3164"/>
        <end position="3186"/>
    </location>
</feature>
<comment type="caution">
    <text evidence="4">The sequence shown here is derived from an EMBL/GenBank/DDBJ whole genome shotgun (WGS) entry which is preliminary data.</text>
</comment>
<feature type="compositionally biased region" description="Basic and acidic residues" evidence="1">
    <location>
        <begin position="2208"/>
        <end position="2218"/>
    </location>
</feature>
<feature type="compositionally biased region" description="Polar residues" evidence="1">
    <location>
        <begin position="875"/>
        <end position="884"/>
    </location>
</feature>
<accession>A0A9P1DJK0</accession>
<name>A0A9P1DJK0_9DINO</name>
<feature type="region of interest" description="Disordered" evidence="1">
    <location>
        <begin position="1307"/>
        <end position="1328"/>
    </location>
</feature>
<evidence type="ECO:0000256" key="2">
    <source>
        <dbReference type="SAM" id="Phobius"/>
    </source>
</evidence>
<feature type="compositionally biased region" description="Acidic residues" evidence="1">
    <location>
        <begin position="703"/>
        <end position="712"/>
    </location>
</feature>
<feature type="region of interest" description="Disordered" evidence="1">
    <location>
        <begin position="789"/>
        <end position="815"/>
    </location>
</feature>
<organism evidence="4">
    <name type="scientific">Cladocopium goreaui</name>
    <dbReference type="NCBI Taxonomy" id="2562237"/>
    <lineage>
        <taxon>Eukaryota</taxon>
        <taxon>Sar</taxon>
        <taxon>Alveolata</taxon>
        <taxon>Dinophyceae</taxon>
        <taxon>Suessiales</taxon>
        <taxon>Symbiodiniaceae</taxon>
        <taxon>Cladocopium</taxon>
    </lineage>
</organism>
<evidence type="ECO:0000259" key="3">
    <source>
        <dbReference type="PROSITE" id="PS50994"/>
    </source>
</evidence>
<evidence type="ECO:0000313" key="5">
    <source>
        <dbReference type="EMBL" id="CAL4797140.1"/>
    </source>
</evidence>
<dbReference type="EMBL" id="CAMXCT020004654">
    <property type="protein sequence ID" value="CAL1163203.1"/>
    <property type="molecule type" value="Genomic_DNA"/>
</dbReference>
<dbReference type="Pfam" id="PF07727">
    <property type="entry name" value="RVT_2"/>
    <property type="match status" value="1"/>
</dbReference>
<dbReference type="InterPro" id="IPR001584">
    <property type="entry name" value="Integrase_cat-core"/>
</dbReference>
<evidence type="ECO:0000313" key="4">
    <source>
        <dbReference type="EMBL" id="CAI4009828.1"/>
    </source>
</evidence>
<feature type="region of interest" description="Disordered" evidence="1">
    <location>
        <begin position="663"/>
        <end position="712"/>
    </location>
</feature>
<keyword evidence="2" id="KW-0472">Membrane</keyword>
<feature type="compositionally biased region" description="Low complexity" evidence="1">
    <location>
        <begin position="663"/>
        <end position="681"/>
    </location>
</feature>
<dbReference type="PROSITE" id="PS50994">
    <property type="entry name" value="INTEGRASE"/>
    <property type="match status" value="1"/>
</dbReference>
<feature type="compositionally biased region" description="Basic and acidic residues" evidence="1">
    <location>
        <begin position="1393"/>
        <end position="1405"/>
    </location>
</feature>
<sequence length="3737" mass="405481">ADVSFRMKRSTLKKTAVAVATAMVVCVGIFALSTNGFSHNCNNVGALQGKSALDLDSAIRTTSEKLIQAAKNNQTLADETVMKAMVKAGHKVQDHWEKHHIRKLDTLVTIRKVKGFRQGQKAALAGRAECSFNILEAFVSAVGMGDDINAIIRTCPAPRDGESELACQVNGGILGAWVGNLATKLALAASNCALSINVDAICSAGVTGLVSAMGEIAAGASLGAAVCTGTPPQLTTTKISVLGDQTVRDSRRLLIGEGAVGNGVQCGVDVGMVAANIANMGLAINKAVNVNKCKASTFRSPLNVFKGIPETLCTIDIGGAVAYIGEVVTFINLIVVHCKDFLDVNALCAGSIAAITTGAAAIVPYGAAVHAACANNHFLKTPKSQAQLSKLWYSPGYDPVSGLRRRLTEEETAAKQPLKESLSQIAANRETLEELKKATDVPKPGNTEADMETLLNLMGGEDKVMMCIKPKVVFSYGFVAELSCRIVRQRGEEFDPDDLLYKPAVMIPEPDNPGEELELEPPNYLAGIEKLLQALEKINGQTTLDKRGELRQQFYQDLRRKPGERLSEFCTRFRTLVADLRSEGVNLPNEELGWFLRDKLGLDPLRKQMLDTALSGRETYEVIEAEVLRLFKDIHLADPLFRRAETGNRPKLTIRRMFQHGSSFAPSTAAPSRASTSSTASGLRRPALSSSSGSTRRAYVTEVEPELEQPEDEVMEAVAGVEDEPDHESQPLEEYLQSEAEVFAAELASAEEQGVDPQAIEELEANFEQAAEVLVSMKEARNRLNEVRKDRQFGKPAPGSTKGNPNVPAAKKSSGRHPCFDCGNHGHWAGDRECPKPGAGLGKKTAVAKGKPQRQVRIAEALHADCVPDVISPGDHSSSFSTGKSPPAAHEHEAAVVSHDDIPLDKALFLSGCSREHSTLASSTSAQALSDDKQLVGALDSACNRTCAGPSWLDGYVRKLQQVAPLWVLELVDSSDEQENFRFGNGGLVTSSKRWRLPTLICGRIVLIWVSIVPVLSLGCLLGRDFLDAVGGILNFASTTLQCSFLSTASQRLNQMSAGHFIFPLIGEDWPRQRAGRWRTCGLDGIVELQILQHLFPNFLYDILLTAMEPLENAILTLGPAAQRQLMSECRLAFAIYRWRRFILRLQDRAQWHVHGLLLWLVSRSYLRFLPYPYPSITSVEAWKDQAKNMVSQLTLSAHAFNMAAQTGRFTAQNLSELCRFRDRVGWRHAFLEDSLLTGFLVARGMKGHARKIRDAALEEARQEVAQRANVKERDEFVRQMLGPRWIALPESRLGQAGTVAQLGSVSLRHGSRAEGQDSTYGGNLEGSEAYEPRALPAAFQSKSQGSPIGEPRVHELCMVNCDRTWTSTSHAASGRSAGSKSSAGHDGPGPESGEHDGPGDDAHRRSLQVRASTGHGRSVERHDSGSADGSMKLDGKKIKPGQRQMITQAWEKHRKDQIAVSADRFEINEVWHAEWDAEMKRSMNETFVTTLQFPSPFVTEVYTDTELVAKAARQLGLHAGDSLTLKSGWGFRREDHRRAALRLVKKLKPYCTVLAFPCGPWSPLMQLNPAADLERLRSEGEILINFAIEIAEVFAHRDGVLPVDIDMCHFGLKGHYTDEFSKTIILSLMDQFDFETAQMYDMVAKYDQMSKNIDFAKNVQTSVDANTAEVNITEHEVLALEEESDSSLEMSKEEDSVPIPAEIKNAVFRLHVNSGHRSSQRLARALLVSGAPPAAVIAAKQLRCSVCQERKRPKARPPSSLPPPRDVGQQIHIDLVILEDSMRKPYVVAHVTDNVSRYQQAKVLPDKSTASVIHFLKTHWQPLLGWPHTIVADQGREFVSAEFGDFCDSQSIYLYHIGVGAPWQNGICERSGATLKALVGAITQTMAVSTFKEMEEAVGEAVMAYNSDLNEHGTAPIQLVTGRIPTPGGDVLNNFAKRLAEHSLISSKPSLERQLAIRETARVAMLRLHYSRSLRRAELARSRSSTATDAPLPGDLVFFWRAQKYQSKKEGGGSSRRRLILKRWHGPGLLVASEGKDGEGHAANCFISFRGQLTKCPMEHVRKASSLESIAAGSWEAAIEEVIQAAMQDGHGLAADAPEMADDEADEETAAAPFTPATIPVNAGLMPSEIVAAIQPPPMPMSSQPSLVSFPATPVGSAAPGTPVPDLIRNASQAVGAAPASPLMERTLERARAYDQDQQDLRGLKRQAEEELSRTDEFATQPTASTPAATSSQPQAADPGGTNVHAPFEALLMSKDDHGTWDGRWSFICERDWKTLKDMGKQLPCGSDPHDAFKVQAARKEYVWSQITPSQKKLWGDAAVDGWNAYIDNQAIQVLSMEESRKVWSELKRKNETDRVLVPRFVCTDKHDGLRTASHPLPVKASSRLVVPGFKDRANLEGTLRRDSPTGSRLAQHFLFAVAAFQTSWALISADVKSAFLKGDPFVDRELYITNTNPRVSPPLPLQTSQLCRVLKGIFGLADAPRQWWLRLSRSMQEHGWKVSLLDAAMWTFWKKIDGKDVLQGIVVGHVDDLLFCGSPLAEQSLIEIGRELGFGSLEREDFTWCGKRIRRASDGTIRLSMHEYHDNLSEIVLPRHRKSEMNSPLDKHEHRQLRAVLGSLQWLVAQLRFDMSFAVSTLQGEHPPNVETVLKANALVKEFQRTSTFELIFRAVDYRTSGICMVSDAALGNVKLNGATNGTPQEKVYPQACYFALLADEALLNGKEGVFNILDARSHRIPRVCRSTYSAETLAAEEAMDVGQLCRGCLALLNDPTISARDADGLCEKRGWHHINGVGVQVAHNAKSFRTPVENLEDGSELEADVSFQMKRSTWKTAVALATAMVVCVGIFALSTNGFSRSCSNVGALQGKSSLDLNSAIRSTSEKLIQATKNNQTLADETVLKAMVKAGRKVQDHWEKHHIRKLDTLMTIRRVKGFRQRQKAKLAGMAECSFNILEAFVSVVGMGDDINAIIRTCPAPRDGESELACQVNGAILGAWVGNLAAKLALAASDCALSLNVDAFCSAGVAGLVSAMGEIAAGASLGVACSGTPPQLTTTKVSVLGDQTVRDSRRLLIGEGAVGNGVQCGVDVGMVAANIANMGLAINKAVNADKCKASTFRVPLKGIPETLCTVDIGGAVAYIGEVVTFINLIVVHCKDFLDVNALCAGSIAAITTGAAAIVPYGAAVHAACANNRFLKRRRRLTEEETAAKQPLKESLSQIAANRETLEELKKATDVPKPGNTEADMETLLNLMGGEDKVENLEDGSELEADVSFQMKRSTWKTAVALATAMVVCVGIFALSTNGFSRSCSNVGALQGKSSLDLNSAIRSTSEKLIQATKNNQTLADETVLKAMVKAGRKVQDHWEKHHIRKLDTLMTIRRVKGFRQRQKAKLAGMAECSFNILEAFVSVVGMGDDINAIIRTCPAPRDGESELACQVNGAILGAWVGNLAAKLALAASDCALSLNVDAICSAGVAGLVSAMGEIAAGASLGVACSGTPPQLSTTKVSVLGDQTVRDSRRLLIGEGAVGNGVQCGVDVGMVAANIANMGLAINKAVNVNKCKASTFRSPLNVFKGIPETLCTIDIGGAVAYIGEVVTFINLIVVHCKDFLDVNALCAGSIAAITTGAAAIVPYGAAVHAACANNHFLKTPKSQAQLSKLWYSPGYDPVSGLKHRRRLTEEEETAAKQPLKESLSQIAANRETLEELKKATDVPKPGNTEADMETLLNLMGGEDKARAAWPFEC</sequence>
<proteinExistence type="predicted"/>
<feature type="transmembrane region" description="Helical" evidence="2">
    <location>
        <begin position="3278"/>
        <end position="3296"/>
    </location>
</feature>
<feature type="domain" description="Integrase catalytic" evidence="3">
    <location>
        <begin position="1760"/>
        <end position="1925"/>
    </location>
</feature>
<dbReference type="InterPro" id="IPR036397">
    <property type="entry name" value="RNaseH_sf"/>
</dbReference>